<name>A0A2R6BHK0_9ARCH</name>
<dbReference type="Proteomes" id="UP000240381">
    <property type="component" value="Unassembled WGS sequence"/>
</dbReference>
<gene>
    <name evidence="1" type="ORF">B9Q11_02875</name>
</gene>
<sequence>MKLNESATQINFHSFFDLVSPNIIFYYGLELCNDLTTISVISKLLNQIYKLASYVFDVTKIRPFWRVFAMKSNEYLIYNPERAFRDIATAWAIVIETELNVLRCAHSLAKNTLRKTVIQDLPSFLLIGCSLWISVQVLQNIIGTEKSRKVLEEFSGLAHTIK</sequence>
<proteinExistence type="predicted"/>
<organism evidence="1 2">
    <name type="scientific">Candidatus Marsarchaeota G2 archaeon ECH_B_SAG-F08</name>
    <dbReference type="NCBI Taxonomy" id="1978165"/>
    <lineage>
        <taxon>Archaea</taxon>
        <taxon>Candidatus Marsarchaeota</taxon>
        <taxon>Candidatus Marsarchaeota group 2</taxon>
    </lineage>
</organism>
<evidence type="ECO:0000313" key="1">
    <source>
        <dbReference type="EMBL" id="PSN98119.1"/>
    </source>
</evidence>
<comment type="caution">
    <text evidence="1">The sequence shown here is derived from an EMBL/GenBank/DDBJ whole genome shotgun (WGS) entry which is preliminary data.</text>
</comment>
<dbReference type="AlphaFoldDB" id="A0A2R6BHK0"/>
<dbReference type="EMBL" id="NEXM01000040">
    <property type="protein sequence ID" value="PSN98119.1"/>
    <property type="molecule type" value="Genomic_DNA"/>
</dbReference>
<evidence type="ECO:0000313" key="2">
    <source>
        <dbReference type="Proteomes" id="UP000240381"/>
    </source>
</evidence>
<reference evidence="1 2" key="1">
    <citation type="submission" date="2017-04" db="EMBL/GenBank/DDBJ databases">
        <title>Novel microbial lineages endemic to geothermal iron-oxide mats fill important gaps in the evolutionary history of Archaea.</title>
        <authorList>
            <person name="Jay Z.J."/>
            <person name="Beam J.P."/>
            <person name="Dlakic M."/>
            <person name="Rusch D.B."/>
            <person name="Kozubal M.A."/>
            <person name="Inskeep W.P."/>
        </authorList>
    </citation>
    <scope>NUCLEOTIDE SEQUENCE [LARGE SCALE GENOMIC DNA]</scope>
    <source>
        <strain evidence="1">ECH_B_SAG-F08</strain>
    </source>
</reference>
<accession>A0A2R6BHK0</accession>
<protein>
    <submittedName>
        <fullName evidence="1">Uncharacterized protein</fullName>
    </submittedName>
</protein>